<proteinExistence type="predicted"/>
<dbReference type="EMBL" id="MSFN02000005">
    <property type="protein sequence ID" value="PTU19967.1"/>
    <property type="molecule type" value="Genomic_DNA"/>
</dbReference>
<accession>A0A2T5LUL3</accession>
<name>A0A2T5LUL3_9EURO</name>
<dbReference type="GeneID" id="63816890"/>
<dbReference type="OrthoDB" id="1668230at2759"/>
<reference evidence="1 2" key="1">
    <citation type="journal article" date="2018" name="Proc. Natl. Acad. Sci. U.S.A.">
        <title>Linking secondary metabolites to gene clusters through genome sequencing of six diverse Aspergillus species.</title>
        <authorList>
            <person name="Kaerboelling I."/>
            <person name="Vesth T.C."/>
            <person name="Frisvad J.C."/>
            <person name="Nybo J.L."/>
            <person name="Theobald S."/>
            <person name="Kuo A."/>
            <person name="Bowyer P."/>
            <person name="Matsuda Y."/>
            <person name="Mondo S."/>
            <person name="Lyhne E.K."/>
            <person name="Kogle M.E."/>
            <person name="Clum A."/>
            <person name="Lipzen A."/>
            <person name="Salamov A."/>
            <person name="Ngan C.Y."/>
            <person name="Daum C."/>
            <person name="Chiniquy J."/>
            <person name="Barry K."/>
            <person name="LaButti K."/>
            <person name="Haridas S."/>
            <person name="Simmons B.A."/>
            <person name="Magnuson J.K."/>
            <person name="Mortensen U.H."/>
            <person name="Larsen T.O."/>
            <person name="Grigoriev I.V."/>
            <person name="Baker S.E."/>
            <person name="Andersen M.R."/>
        </authorList>
    </citation>
    <scope>NUCLEOTIDE SEQUENCE [LARGE SCALE GENOMIC DNA]</scope>
    <source>
        <strain evidence="1 2">IBT 24754</strain>
    </source>
</reference>
<evidence type="ECO:0000313" key="2">
    <source>
        <dbReference type="Proteomes" id="UP000244073"/>
    </source>
</evidence>
<gene>
    <name evidence="1" type="ORF">P175DRAFT_0532930</name>
</gene>
<evidence type="ECO:0000313" key="1">
    <source>
        <dbReference type="EMBL" id="PTU19967.1"/>
    </source>
</evidence>
<sequence length="180" mass="20446">MCDPESVQCYDTADTVMEKTMQLATSYSFNYGKLRVDLFKDNSPTDGRAYWPKRELLPETTDTYLAGLDYRGLLGWAISDCPLCPTSIGQCTAPSCRPIPYHSAWPSYQKFHQRSPAYDYHWRGWSDTASWKEGSKTTDHFCEQIVSKAWSAIRPIWLPSSTVVGRTSASIPRSGHTFRV</sequence>
<organism evidence="1 2">
    <name type="scientific">Aspergillus ochraceoroseus IBT 24754</name>
    <dbReference type="NCBI Taxonomy" id="1392256"/>
    <lineage>
        <taxon>Eukaryota</taxon>
        <taxon>Fungi</taxon>
        <taxon>Dikarya</taxon>
        <taxon>Ascomycota</taxon>
        <taxon>Pezizomycotina</taxon>
        <taxon>Eurotiomycetes</taxon>
        <taxon>Eurotiomycetidae</taxon>
        <taxon>Eurotiales</taxon>
        <taxon>Aspergillaceae</taxon>
        <taxon>Aspergillus</taxon>
        <taxon>Aspergillus subgen. Nidulantes</taxon>
    </lineage>
</organism>
<dbReference type="VEuPathDB" id="FungiDB:P175DRAFT_0532930"/>
<dbReference type="Proteomes" id="UP000244073">
    <property type="component" value="Unassembled WGS sequence"/>
</dbReference>
<comment type="caution">
    <text evidence="1">The sequence shown here is derived from an EMBL/GenBank/DDBJ whole genome shotgun (WGS) entry which is preliminary data.</text>
</comment>
<dbReference type="AlphaFoldDB" id="A0A2T5LUL3"/>
<dbReference type="RefSeq" id="XP_040751359.1">
    <property type="nucleotide sequence ID" value="XM_040900008.1"/>
</dbReference>
<protein>
    <submittedName>
        <fullName evidence="1">Uncharacterized protein</fullName>
    </submittedName>
</protein>